<dbReference type="Pfam" id="PF00903">
    <property type="entry name" value="Glyoxalase"/>
    <property type="match status" value="1"/>
</dbReference>
<name>A0A8H3FKW2_9LECA</name>
<feature type="compositionally biased region" description="Polar residues" evidence="13">
    <location>
        <begin position="15"/>
        <end position="26"/>
    </location>
</feature>
<dbReference type="InterPro" id="IPR037523">
    <property type="entry name" value="VOC_core"/>
</dbReference>
<feature type="binding site" evidence="12">
    <location>
        <position position="294"/>
    </location>
    <ligand>
        <name>Fe cation</name>
        <dbReference type="ChEBI" id="CHEBI:24875"/>
    </ligand>
</feature>
<dbReference type="GO" id="GO:0006559">
    <property type="term" value="P:L-phenylalanine catabolic process"/>
    <property type="evidence" value="ECO:0007669"/>
    <property type="project" value="UniProtKB-UniPathway"/>
</dbReference>
<feature type="domain" description="VOC" evidence="14">
    <location>
        <begin position="32"/>
        <end position="178"/>
    </location>
</feature>
<dbReference type="CDD" id="cd08342">
    <property type="entry name" value="HPPD_N_like"/>
    <property type="match status" value="1"/>
</dbReference>
<keyword evidence="16" id="KW-1185">Reference proteome</keyword>
<comment type="cofactor">
    <cofactor evidence="12">
        <name>Fe cation</name>
        <dbReference type="ChEBI" id="CHEBI:24875"/>
    </cofactor>
    <text evidence="12">Binds 1 Fe cation per subunit.</text>
</comment>
<organism evidence="15 16">
    <name type="scientific">Heterodermia speciosa</name>
    <dbReference type="NCBI Taxonomy" id="116794"/>
    <lineage>
        <taxon>Eukaryota</taxon>
        <taxon>Fungi</taxon>
        <taxon>Dikarya</taxon>
        <taxon>Ascomycota</taxon>
        <taxon>Pezizomycotina</taxon>
        <taxon>Lecanoromycetes</taxon>
        <taxon>OSLEUM clade</taxon>
        <taxon>Lecanoromycetidae</taxon>
        <taxon>Caliciales</taxon>
        <taxon>Physciaceae</taxon>
        <taxon>Heterodermia</taxon>
    </lineage>
</organism>
<keyword evidence="8" id="KW-0560">Oxidoreductase</keyword>
<dbReference type="InterPro" id="IPR004360">
    <property type="entry name" value="Glyas_Fos-R_dOase_dom"/>
</dbReference>
<dbReference type="PROSITE" id="PS51819">
    <property type="entry name" value="VOC"/>
    <property type="match status" value="2"/>
</dbReference>
<dbReference type="AlphaFoldDB" id="A0A8H3FKW2"/>
<evidence type="ECO:0000256" key="12">
    <source>
        <dbReference type="PIRSR" id="PIRSR009283-1"/>
    </source>
</evidence>
<evidence type="ECO:0000256" key="13">
    <source>
        <dbReference type="SAM" id="MobiDB-lite"/>
    </source>
</evidence>
<keyword evidence="5" id="KW-0677">Repeat</keyword>
<dbReference type="UniPathway" id="UPA00139">
    <property type="reaction ID" value="UER00362"/>
</dbReference>
<dbReference type="FunFam" id="3.10.180.10:FF:000001">
    <property type="entry name" value="4-hydroxyphenylpyruvate dioxygenase"/>
    <property type="match status" value="1"/>
</dbReference>
<accession>A0A8H3FKW2</accession>
<evidence type="ECO:0000256" key="11">
    <source>
        <dbReference type="PIRNR" id="PIRNR009283"/>
    </source>
</evidence>
<dbReference type="InterPro" id="IPR005956">
    <property type="entry name" value="4OHPhenylPyrv_dOase"/>
</dbReference>
<evidence type="ECO:0000313" key="16">
    <source>
        <dbReference type="Proteomes" id="UP000664521"/>
    </source>
</evidence>
<keyword evidence="6" id="KW-0828">Tyrosine catabolism</keyword>
<keyword evidence="10" id="KW-0585">Phenylalanine catabolism</keyword>
<evidence type="ECO:0000313" key="15">
    <source>
        <dbReference type="EMBL" id="CAF9926952.1"/>
    </source>
</evidence>
<dbReference type="InterPro" id="IPR041736">
    <property type="entry name" value="4OHPhenylPyrv_dOase_N"/>
</dbReference>
<comment type="pathway">
    <text evidence="1">Amino-acid degradation; L-phenylalanine degradation; acetoacetate and fumarate from L-phenylalanine: step 3/6.</text>
</comment>
<feature type="binding site" evidence="12">
    <location>
        <position position="212"/>
    </location>
    <ligand>
        <name>Fe cation</name>
        <dbReference type="ChEBI" id="CHEBI:24875"/>
    </ligand>
</feature>
<evidence type="ECO:0000256" key="8">
    <source>
        <dbReference type="ARBA" id="ARBA00023002"/>
    </source>
</evidence>
<feature type="binding site" evidence="12">
    <location>
        <position position="377"/>
    </location>
    <ligand>
        <name>Fe cation</name>
        <dbReference type="ChEBI" id="CHEBI:24875"/>
    </ligand>
</feature>
<dbReference type="GO" id="GO:0006572">
    <property type="term" value="P:L-tyrosine catabolic process"/>
    <property type="evidence" value="ECO:0007669"/>
    <property type="project" value="UniProtKB-KW"/>
</dbReference>
<dbReference type="GO" id="GO:0046872">
    <property type="term" value="F:metal ion binding"/>
    <property type="evidence" value="ECO:0007669"/>
    <property type="project" value="UniProtKB-KW"/>
</dbReference>
<dbReference type="InterPro" id="IPR041735">
    <property type="entry name" value="4OHPhenylPyrv_dOase_C"/>
</dbReference>
<gene>
    <name evidence="15" type="ORF">HETSPECPRED_006466</name>
</gene>
<proteinExistence type="inferred from homology"/>
<protein>
    <recommendedName>
        <fullName evidence="3 11">4-hydroxyphenylpyruvate dioxygenase</fullName>
    </recommendedName>
</protein>
<evidence type="ECO:0000256" key="1">
    <source>
        <dbReference type="ARBA" id="ARBA00005162"/>
    </source>
</evidence>
<feature type="domain" description="VOC" evidence="14">
    <location>
        <begin position="209"/>
        <end position="366"/>
    </location>
</feature>
<evidence type="ECO:0000256" key="6">
    <source>
        <dbReference type="ARBA" id="ARBA00022878"/>
    </source>
</evidence>
<dbReference type="OrthoDB" id="414569at2759"/>
<evidence type="ECO:0000256" key="3">
    <source>
        <dbReference type="ARBA" id="ARBA00013222"/>
    </source>
</evidence>
<dbReference type="PANTHER" id="PTHR11959">
    <property type="entry name" value="4-HYDROXYPHENYLPYRUVATE DIOXYGENASE"/>
    <property type="match status" value="1"/>
</dbReference>
<dbReference type="Proteomes" id="UP000664521">
    <property type="component" value="Unassembled WGS sequence"/>
</dbReference>
<reference evidence="15" key="1">
    <citation type="submission" date="2021-03" db="EMBL/GenBank/DDBJ databases">
        <authorList>
            <person name="Tagirdzhanova G."/>
        </authorList>
    </citation>
    <scope>NUCLEOTIDE SEQUENCE</scope>
</reference>
<evidence type="ECO:0000256" key="2">
    <source>
        <dbReference type="ARBA" id="ARBA00005877"/>
    </source>
</evidence>
<dbReference type="CDD" id="cd07250">
    <property type="entry name" value="HPPD_C_like"/>
    <property type="match status" value="1"/>
</dbReference>
<keyword evidence="7" id="KW-0223">Dioxygenase</keyword>
<evidence type="ECO:0000256" key="4">
    <source>
        <dbReference type="ARBA" id="ARBA00022723"/>
    </source>
</evidence>
<keyword evidence="9 12" id="KW-0408">Iron</keyword>
<evidence type="ECO:0000256" key="7">
    <source>
        <dbReference type="ARBA" id="ARBA00022964"/>
    </source>
</evidence>
<feature type="region of interest" description="Disordered" evidence="13">
    <location>
        <begin position="1"/>
        <end position="26"/>
    </location>
</feature>
<dbReference type="InterPro" id="IPR029068">
    <property type="entry name" value="Glyas_Bleomycin-R_OHBP_Dase"/>
</dbReference>
<dbReference type="FunFam" id="3.10.180.10:FF:000020">
    <property type="entry name" value="4-hydroxyphenylpyruvate dioxygenase"/>
    <property type="match status" value="1"/>
</dbReference>
<evidence type="ECO:0000256" key="10">
    <source>
        <dbReference type="ARBA" id="ARBA00023232"/>
    </source>
</evidence>
<keyword evidence="4 12" id="KW-0479">Metal-binding</keyword>
<dbReference type="GO" id="GO:0003868">
    <property type="term" value="F:4-hydroxyphenylpyruvate dioxygenase activity"/>
    <property type="evidence" value="ECO:0007669"/>
    <property type="project" value="InterPro"/>
</dbReference>
<sequence>MAPSVTDHSDYHGLSTASQTSMPSSTALNPRAYDHVTWWVGNAKQAASYYVTRMGFTYLAYQGLETGCRYFASHVVSNGSAVFVLQSPIRSLGAVDASMPENDQNLLQDMHAHLEKHGDAVKDVAFEVDDVQAVYAIAVAQGAVGVRKPTITHDKLDGSLTTATIQTYGDTTHTLVERSSYHGVFMPGYRAVNGDDPLLQYLPTVPLQGIDHCVGNQGWDQLEAICDYERSLGFHRFWTVDDREMCSEFSAMNSVVMASPDGSVKMPLNEPAVGKKMSQIEEFVKFNSGPGVQHIAFSTHDIISSVENLRKRGTQFIAVPSSYYEAMRQRLKKNNMNLEEDFAMIEKNNILIDFDEGGYLLQIFTKPVLDRPTVFIEIIQRHNFDGFGAGNFKALFQAVEREQAARGNL</sequence>
<comment type="similarity">
    <text evidence="2 11">Belongs to the 4HPPD family.</text>
</comment>
<dbReference type="Gene3D" id="3.10.180.10">
    <property type="entry name" value="2,3-Dihydroxybiphenyl 1,2-Dioxygenase, domain 1"/>
    <property type="match status" value="2"/>
</dbReference>
<dbReference type="NCBIfam" id="TIGR01263">
    <property type="entry name" value="4HPPD"/>
    <property type="match status" value="1"/>
</dbReference>
<dbReference type="SUPFAM" id="SSF54593">
    <property type="entry name" value="Glyoxalase/Bleomycin resistance protein/Dihydroxybiphenyl dioxygenase"/>
    <property type="match status" value="1"/>
</dbReference>
<dbReference type="PIRSF" id="PIRSF009283">
    <property type="entry name" value="HPP_dOase"/>
    <property type="match status" value="1"/>
</dbReference>
<dbReference type="PANTHER" id="PTHR11959:SF1">
    <property type="entry name" value="4-HYDROXYPHENYLPYRUVATE DIOXYGENASE"/>
    <property type="match status" value="1"/>
</dbReference>
<evidence type="ECO:0000256" key="5">
    <source>
        <dbReference type="ARBA" id="ARBA00022737"/>
    </source>
</evidence>
<evidence type="ECO:0000259" key="14">
    <source>
        <dbReference type="PROSITE" id="PS51819"/>
    </source>
</evidence>
<comment type="caution">
    <text evidence="15">The sequence shown here is derived from an EMBL/GenBank/DDBJ whole genome shotgun (WGS) entry which is preliminary data.</text>
</comment>
<evidence type="ECO:0000256" key="9">
    <source>
        <dbReference type="ARBA" id="ARBA00023004"/>
    </source>
</evidence>
<dbReference type="EMBL" id="CAJPDS010000043">
    <property type="protein sequence ID" value="CAF9926952.1"/>
    <property type="molecule type" value="Genomic_DNA"/>
</dbReference>